<evidence type="ECO:0000313" key="9">
    <source>
        <dbReference type="Proteomes" id="UP000277424"/>
    </source>
</evidence>
<dbReference type="Proteomes" id="UP000277424">
    <property type="component" value="Unassembled WGS sequence"/>
</dbReference>
<name>A0A420WAP6_9PROT</name>
<dbReference type="AlphaFoldDB" id="A0A420WAP6"/>
<dbReference type="EMBL" id="RBIG01000004">
    <property type="protein sequence ID" value="RKQ68053.1"/>
    <property type="molecule type" value="Genomic_DNA"/>
</dbReference>
<evidence type="ECO:0000256" key="2">
    <source>
        <dbReference type="ARBA" id="ARBA00005568"/>
    </source>
</evidence>
<keyword evidence="3" id="KW-0479">Metal-binding</keyword>
<evidence type="ECO:0000256" key="5">
    <source>
        <dbReference type="ARBA" id="ARBA00023317"/>
    </source>
</evidence>
<dbReference type="RefSeq" id="WP_121221787.1">
    <property type="nucleotide sequence ID" value="NZ_RBIG01000004.1"/>
</dbReference>
<evidence type="ECO:0000313" key="8">
    <source>
        <dbReference type="EMBL" id="RKQ68053.1"/>
    </source>
</evidence>
<dbReference type="OrthoDB" id="9802624at2"/>
<comment type="cofactor">
    <cofactor evidence="1">
        <name>a divalent metal cation</name>
        <dbReference type="ChEBI" id="CHEBI:60240"/>
    </cofactor>
</comment>
<feature type="domain" description="HpcH/HpaI aldolase/citrate lyase" evidence="7">
    <location>
        <begin position="18"/>
        <end position="243"/>
    </location>
</feature>
<organism evidence="8 9">
    <name type="scientific">Oceanibaculum indicum</name>
    <dbReference type="NCBI Taxonomy" id="526216"/>
    <lineage>
        <taxon>Bacteria</taxon>
        <taxon>Pseudomonadati</taxon>
        <taxon>Pseudomonadota</taxon>
        <taxon>Alphaproteobacteria</taxon>
        <taxon>Rhodospirillales</taxon>
        <taxon>Oceanibaculaceae</taxon>
        <taxon>Oceanibaculum</taxon>
    </lineage>
</organism>
<keyword evidence="5" id="KW-0670">Pyruvate</keyword>
<comment type="caution">
    <text evidence="8">The sequence shown here is derived from an EMBL/GenBank/DDBJ whole genome shotgun (WGS) entry which is preliminary data.</text>
</comment>
<dbReference type="InterPro" id="IPR015813">
    <property type="entry name" value="Pyrv/PenolPyrv_kinase-like_dom"/>
</dbReference>
<dbReference type="FunFam" id="3.20.20.60:FF:000004">
    <property type="entry name" value="5-keto-4-deoxy-D-glucarate aldolase"/>
    <property type="match status" value="1"/>
</dbReference>
<evidence type="ECO:0000259" key="7">
    <source>
        <dbReference type="Pfam" id="PF03328"/>
    </source>
</evidence>
<reference evidence="8 9" key="1">
    <citation type="submission" date="2018-10" db="EMBL/GenBank/DDBJ databases">
        <title>Comparative analysis of microorganisms from saline springs in Andes Mountain Range, Colombia.</title>
        <authorList>
            <person name="Rubin E."/>
        </authorList>
    </citation>
    <scope>NUCLEOTIDE SEQUENCE [LARGE SCALE GENOMIC DNA]</scope>
    <source>
        <strain evidence="8 9">USBA 36</strain>
    </source>
</reference>
<dbReference type="GO" id="GO:0046872">
    <property type="term" value="F:metal ion binding"/>
    <property type="evidence" value="ECO:0007669"/>
    <property type="project" value="UniProtKB-KW"/>
</dbReference>
<evidence type="ECO:0000256" key="4">
    <source>
        <dbReference type="ARBA" id="ARBA00023239"/>
    </source>
</evidence>
<dbReference type="PANTHER" id="PTHR30502">
    <property type="entry name" value="2-KETO-3-DEOXY-L-RHAMNONATE ALDOLASE"/>
    <property type="match status" value="1"/>
</dbReference>
<evidence type="ECO:0000256" key="1">
    <source>
        <dbReference type="ARBA" id="ARBA00001968"/>
    </source>
</evidence>
<comment type="catalytic activity">
    <reaction evidence="6">
        <text>D-glyceraldehyde + pyruvate = 2-dehydro-3-deoxy-L-galactonate</text>
        <dbReference type="Rhea" id="RHEA:80055"/>
        <dbReference type="ChEBI" id="CHEBI:15361"/>
        <dbReference type="ChEBI" id="CHEBI:17378"/>
        <dbReference type="ChEBI" id="CHEBI:75545"/>
    </reaction>
</comment>
<protein>
    <submittedName>
        <fullName evidence="8">4-hydroxy-2-oxoheptanedioate aldolase</fullName>
    </submittedName>
</protein>
<dbReference type="Pfam" id="PF03328">
    <property type="entry name" value="HpcH_HpaI"/>
    <property type="match status" value="1"/>
</dbReference>
<dbReference type="InterPro" id="IPR040442">
    <property type="entry name" value="Pyrv_kinase-like_dom_sf"/>
</dbReference>
<proteinExistence type="inferred from homology"/>
<dbReference type="InterPro" id="IPR005000">
    <property type="entry name" value="Aldolase/citrate-lyase_domain"/>
</dbReference>
<dbReference type="Gene3D" id="3.20.20.60">
    <property type="entry name" value="Phosphoenolpyruvate-binding domains"/>
    <property type="match status" value="1"/>
</dbReference>
<keyword evidence="4" id="KW-0456">Lyase</keyword>
<sequence length="256" mass="27730">MELPRNAFKKNLAEGKLQLGFWSALCSPIVADILSEAGYDWLVLDAEHSPNDPVDLMHQLMAMEHQQTTMPVVRVPWNDQVFIKRVLDVGARTLLVPMIETAEQARAAVAACRYPPEGMRGVAGSVRASRYGRIKDYHKKANAEICLLLQVETKPGLDALEEIAAVEGVDGVFIGPADLSAALGYLGDNRNPAVREAILGALSRLKKAGKPAGILAPVEEDAKFWIDQGFGFVALGNDAALLARQAEALCARFKGK</sequence>
<dbReference type="GO" id="GO:0016832">
    <property type="term" value="F:aldehyde-lyase activity"/>
    <property type="evidence" value="ECO:0007669"/>
    <property type="project" value="TreeGrafter"/>
</dbReference>
<comment type="similarity">
    <text evidence="2">Belongs to the HpcH/HpaI aldolase family.</text>
</comment>
<evidence type="ECO:0000256" key="6">
    <source>
        <dbReference type="ARBA" id="ARBA00045074"/>
    </source>
</evidence>
<evidence type="ECO:0000256" key="3">
    <source>
        <dbReference type="ARBA" id="ARBA00022723"/>
    </source>
</evidence>
<gene>
    <name evidence="8" type="ORF">BCL74_3371</name>
</gene>
<dbReference type="InterPro" id="IPR050251">
    <property type="entry name" value="HpcH-HpaI_aldolase"/>
</dbReference>
<dbReference type="SUPFAM" id="SSF51621">
    <property type="entry name" value="Phosphoenolpyruvate/pyruvate domain"/>
    <property type="match status" value="1"/>
</dbReference>
<accession>A0A420WAP6</accession>
<dbReference type="GO" id="GO:0005737">
    <property type="term" value="C:cytoplasm"/>
    <property type="evidence" value="ECO:0007669"/>
    <property type="project" value="UniProtKB-ARBA"/>
</dbReference>
<dbReference type="PANTHER" id="PTHR30502:SF4">
    <property type="entry name" value="5-KETO-4-DEOXY-D-GLUCARATE ALDOLASE"/>
    <property type="match status" value="1"/>
</dbReference>